<evidence type="ECO:0000313" key="2">
    <source>
        <dbReference type="EMBL" id="RDC39660.1"/>
    </source>
</evidence>
<dbReference type="RefSeq" id="WP_114516595.1">
    <property type="nucleotide sequence ID" value="NZ_AP025575.1"/>
</dbReference>
<dbReference type="Proteomes" id="UP000253752">
    <property type="component" value="Unassembled WGS sequence"/>
</dbReference>
<reference evidence="3 4" key="1">
    <citation type="journal article" date="2018" name="Elife">
        <title>Discovery and characterization of a prevalent human gut bacterial enzyme sufficient for the inactivation of a family of plant toxins.</title>
        <authorList>
            <person name="Koppel N."/>
            <person name="Bisanz J.E."/>
            <person name="Pandelia M.E."/>
            <person name="Turnbaugh P.J."/>
            <person name="Balskus E.P."/>
        </authorList>
    </citation>
    <scope>NUCLEOTIDE SEQUENCE [LARGE SCALE GENOMIC DNA]</scope>
    <source>
        <strain evidence="2 4">16A</strain>
        <strain evidence="1 3">MR1 #12</strain>
    </source>
</reference>
<dbReference type="EMBL" id="PPTX01000022">
    <property type="protein sequence ID" value="RDB76283.1"/>
    <property type="molecule type" value="Genomic_DNA"/>
</dbReference>
<proteinExistence type="predicted"/>
<gene>
    <name evidence="2" type="ORF">C1853_05175</name>
    <name evidence="1" type="ORF">C1872_12635</name>
</gene>
<accession>A0A369MQ40</accession>
<dbReference type="Proteomes" id="UP000253915">
    <property type="component" value="Unassembled WGS sequence"/>
</dbReference>
<comment type="caution">
    <text evidence="1">The sequence shown here is derived from an EMBL/GenBank/DDBJ whole genome shotgun (WGS) entry which is preliminary data.</text>
</comment>
<name>A0A369MQ40_EGGLN</name>
<dbReference type="AlphaFoldDB" id="A0A369MQ40"/>
<evidence type="ECO:0000313" key="1">
    <source>
        <dbReference type="EMBL" id="RDB76283.1"/>
    </source>
</evidence>
<sequence>MGFTFSKHTVDVEIEGKSYEINLGDADVLDKVQKWSEKLGRVDYAQLAGDSGRMALLAQDVRGYLKALLGDEQFADIFKARKFDFIDGLELFAYLYAEVTKSRVDEGFRANLAKYLPDVDWDAAESSE</sequence>
<dbReference type="EMBL" id="PPUQ01000005">
    <property type="protein sequence ID" value="RDC39660.1"/>
    <property type="molecule type" value="Genomic_DNA"/>
</dbReference>
<evidence type="ECO:0000313" key="3">
    <source>
        <dbReference type="Proteomes" id="UP000253752"/>
    </source>
</evidence>
<evidence type="ECO:0000313" key="4">
    <source>
        <dbReference type="Proteomes" id="UP000253915"/>
    </source>
</evidence>
<protein>
    <submittedName>
        <fullName evidence="1">Uncharacterized protein</fullName>
    </submittedName>
</protein>
<organism evidence="1 3">
    <name type="scientific">Eggerthella lenta</name>
    <name type="common">Eubacterium lentum</name>
    <dbReference type="NCBI Taxonomy" id="84112"/>
    <lineage>
        <taxon>Bacteria</taxon>
        <taxon>Bacillati</taxon>
        <taxon>Actinomycetota</taxon>
        <taxon>Coriobacteriia</taxon>
        <taxon>Eggerthellales</taxon>
        <taxon>Eggerthellaceae</taxon>
        <taxon>Eggerthella</taxon>
    </lineage>
</organism>